<proteinExistence type="predicted"/>
<evidence type="ECO:0000313" key="1">
    <source>
        <dbReference type="EMBL" id="JAH88733.1"/>
    </source>
</evidence>
<organism evidence="1">
    <name type="scientific">Anguilla anguilla</name>
    <name type="common">European freshwater eel</name>
    <name type="synonym">Muraena anguilla</name>
    <dbReference type="NCBI Taxonomy" id="7936"/>
    <lineage>
        <taxon>Eukaryota</taxon>
        <taxon>Metazoa</taxon>
        <taxon>Chordata</taxon>
        <taxon>Craniata</taxon>
        <taxon>Vertebrata</taxon>
        <taxon>Euteleostomi</taxon>
        <taxon>Actinopterygii</taxon>
        <taxon>Neopterygii</taxon>
        <taxon>Teleostei</taxon>
        <taxon>Anguilliformes</taxon>
        <taxon>Anguillidae</taxon>
        <taxon>Anguilla</taxon>
    </lineage>
</organism>
<sequence>MKKSTTLERMRRKYTQVILNHLFQSVRSPAPTTTSNTLYQVKYHYLLQPNHNLIVRQKGIEYCICVRICDI</sequence>
<protein>
    <submittedName>
        <fullName evidence="1">Uncharacterized protein</fullName>
    </submittedName>
</protein>
<dbReference type="EMBL" id="GBXM01019844">
    <property type="protein sequence ID" value="JAH88733.1"/>
    <property type="molecule type" value="Transcribed_RNA"/>
</dbReference>
<accession>A0A0E9WH04</accession>
<name>A0A0E9WH04_ANGAN</name>
<dbReference type="AlphaFoldDB" id="A0A0E9WH04"/>
<reference evidence="1" key="1">
    <citation type="submission" date="2014-11" db="EMBL/GenBank/DDBJ databases">
        <authorList>
            <person name="Amaro Gonzalez C."/>
        </authorList>
    </citation>
    <scope>NUCLEOTIDE SEQUENCE</scope>
</reference>
<reference evidence="1" key="2">
    <citation type="journal article" date="2015" name="Fish Shellfish Immunol.">
        <title>Early steps in the European eel (Anguilla anguilla)-Vibrio vulnificus interaction in the gills: Role of the RtxA13 toxin.</title>
        <authorList>
            <person name="Callol A."/>
            <person name="Pajuelo D."/>
            <person name="Ebbesson L."/>
            <person name="Teles M."/>
            <person name="MacKenzie S."/>
            <person name="Amaro C."/>
        </authorList>
    </citation>
    <scope>NUCLEOTIDE SEQUENCE</scope>
</reference>